<dbReference type="Proteomes" id="UP000053039">
    <property type="component" value="Unassembled WGS sequence"/>
</dbReference>
<name>A0A101N9X8_9ACTN</name>
<evidence type="ECO:0000256" key="1">
    <source>
        <dbReference type="SAM" id="MobiDB-lite"/>
    </source>
</evidence>
<evidence type="ECO:0008006" key="4">
    <source>
        <dbReference type="Google" id="ProtNLM"/>
    </source>
</evidence>
<dbReference type="RefSeq" id="WP_031056803.1">
    <property type="nucleotide sequence ID" value="NZ_CP109024.1"/>
</dbReference>
<dbReference type="GO" id="GO:0016810">
    <property type="term" value="F:hydrolase activity, acting on carbon-nitrogen (but not peptide) bonds"/>
    <property type="evidence" value="ECO:0007669"/>
    <property type="project" value="InterPro"/>
</dbReference>
<feature type="region of interest" description="Disordered" evidence="1">
    <location>
        <begin position="58"/>
        <end position="80"/>
    </location>
</feature>
<evidence type="ECO:0000313" key="2">
    <source>
        <dbReference type="EMBL" id="KUM89172.1"/>
    </source>
</evidence>
<accession>A0A101N9X8</accession>
<organism evidence="2 3">
    <name type="scientific">Streptomyces pseudovenezuelae</name>
    <dbReference type="NCBI Taxonomy" id="67350"/>
    <lineage>
        <taxon>Bacteria</taxon>
        <taxon>Bacillati</taxon>
        <taxon>Actinomycetota</taxon>
        <taxon>Actinomycetes</taxon>
        <taxon>Kitasatosporales</taxon>
        <taxon>Streptomycetaceae</taxon>
        <taxon>Streptomyces</taxon>
        <taxon>Streptomyces aurantiacus group</taxon>
    </lineage>
</organism>
<dbReference type="EMBL" id="LMWM01000009">
    <property type="protein sequence ID" value="KUM89172.1"/>
    <property type="molecule type" value="Genomic_DNA"/>
</dbReference>
<proteinExistence type="predicted"/>
<gene>
    <name evidence="2" type="ORF">AQI94_11655</name>
</gene>
<dbReference type="AlphaFoldDB" id="A0A101N9X8"/>
<evidence type="ECO:0000313" key="3">
    <source>
        <dbReference type="Proteomes" id="UP000053039"/>
    </source>
</evidence>
<dbReference type="Gene3D" id="2.30.40.10">
    <property type="entry name" value="Urease, subunit C, domain 1"/>
    <property type="match status" value="1"/>
</dbReference>
<comment type="caution">
    <text evidence="2">The sequence shown here is derived from an EMBL/GenBank/DDBJ whole genome shotgun (WGS) entry which is preliminary data.</text>
</comment>
<reference evidence="2 3" key="1">
    <citation type="submission" date="2015-10" db="EMBL/GenBank/DDBJ databases">
        <title>Draft genome sequence of Streptomyces pseudovenezuelae DSM 40212, type strain for the species Streptomyces pseudovenezuelae.</title>
        <authorList>
            <person name="Ruckert C."/>
            <person name="Winkler A."/>
            <person name="Kalinowski J."/>
            <person name="Kampfer P."/>
            <person name="Glaeser S."/>
        </authorList>
    </citation>
    <scope>NUCLEOTIDE SEQUENCE [LARGE SCALE GENOMIC DNA]</scope>
    <source>
        <strain evidence="2 3">DSM 40212</strain>
    </source>
</reference>
<dbReference type="OrthoDB" id="3400812at2"/>
<protein>
    <recommendedName>
        <fullName evidence="4">Amidohydrolase-related domain-containing protein</fullName>
    </recommendedName>
</protein>
<dbReference type="SUPFAM" id="SSF51338">
    <property type="entry name" value="Composite domain of metallo-dependent hydrolases"/>
    <property type="match status" value="1"/>
</dbReference>
<dbReference type="InterPro" id="IPR011059">
    <property type="entry name" value="Metal-dep_hydrolase_composite"/>
</dbReference>
<sequence>MLTIHTADLVVFGDGRPSLPGGAVLVEGRRIAAVEAYEDLAAARPTARVRRWPGRLTPGLLNPHGPEVLEQSYHPDPREDLGTEPLTGEALSALDMTDTRWGASARRGVQRLLAQGTVAVAGPLHRPTVIDAVHRSGLKIQNGSTQAARPPLLPGADATFAIFDATECVATVINGRLLHRRR</sequence>